<accession>A0A8D2ENR5</accession>
<feature type="region of interest" description="Disordered" evidence="1">
    <location>
        <begin position="58"/>
        <end position="117"/>
    </location>
</feature>
<name>A0A8D2ENR5_THEGE</name>
<evidence type="ECO:0000313" key="2">
    <source>
        <dbReference type="Ensembl" id="ENSTGEP00000009318.1"/>
    </source>
</evidence>
<dbReference type="AlphaFoldDB" id="A0A8D2ENR5"/>
<protein>
    <submittedName>
        <fullName evidence="2">Uncharacterized protein</fullName>
    </submittedName>
</protein>
<dbReference type="Proteomes" id="UP000694411">
    <property type="component" value="Chromosome 15"/>
</dbReference>
<reference evidence="2" key="3">
    <citation type="submission" date="2025-09" db="UniProtKB">
        <authorList>
            <consortium name="Ensembl"/>
        </authorList>
    </citation>
    <scope>IDENTIFICATION</scope>
</reference>
<reference evidence="2" key="2">
    <citation type="submission" date="2025-08" db="UniProtKB">
        <authorList>
            <consortium name="Ensembl"/>
        </authorList>
    </citation>
    <scope>IDENTIFICATION</scope>
</reference>
<evidence type="ECO:0000313" key="3">
    <source>
        <dbReference type="Proteomes" id="UP000694411"/>
    </source>
</evidence>
<evidence type="ECO:0000256" key="1">
    <source>
        <dbReference type="SAM" id="MobiDB-lite"/>
    </source>
</evidence>
<sequence length="117" mass="12140">MGGQEEAAWIQGARKSRDLDGVAGVDVGLEWPEPVPAGLGSIRFPGSNQRACPALPCSHPAAGRSKPASPGRLLVSPTPWPPGNRGCTAPAGRRGEKKAGLAAGMGGPQPQWWREKL</sequence>
<dbReference type="Ensembl" id="ENSTGET00000011259.1">
    <property type="protein sequence ID" value="ENSTGEP00000009318.1"/>
    <property type="gene ID" value="ENSTGEG00000007688.1"/>
</dbReference>
<proteinExistence type="predicted"/>
<reference evidence="2" key="1">
    <citation type="submission" date="2018-05" db="EMBL/GenBank/DDBJ databases">
        <title>Whole genome of Theropithecus gelada.</title>
        <authorList>
            <person name="Chiou K.L."/>
            <person name="Snyder-Mackler N."/>
        </authorList>
    </citation>
    <scope>NUCLEOTIDE SEQUENCE [LARGE SCALE GENOMIC DNA]</scope>
</reference>
<keyword evidence="3" id="KW-1185">Reference proteome</keyword>
<organism evidence="2 3">
    <name type="scientific">Theropithecus gelada</name>
    <name type="common">Gelada baboon</name>
    <dbReference type="NCBI Taxonomy" id="9565"/>
    <lineage>
        <taxon>Eukaryota</taxon>
        <taxon>Metazoa</taxon>
        <taxon>Chordata</taxon>
        <taxon>Craniata</taxon>
        <taxon>Vertebrata</taxon>
        <taxon>Euteleostomi</taxon>
        <taxon>Mammalia</taxon>
        <taxon>Eutheria</taxon>
        <taxon>Euarchontoglires</taxon>
        <taxon>Primates</taxon>
        <taxon>Haplorrhini</taxon>
        <taxon>Catarrhini</taxon>
        <taxon>Cercopithecidae</taxon>
        <taxon>Cercopithecinae</taxon>
        <taxon>Theropithecus</taxon>
    </lineage>
</organism>